<evidence type="ECO:0000256" key="5">
    <source>
        <dbReference type="PROSITE-ProRule" id="PRU00339"/>
    </source>
</evidence>
<dbReference type="SUPFAM" id="SSF48452">
    <property type="entry name" value="TPR-like"/>
    <property type="match status" value="3"/>
</dbReference>
<feature type="DNA-binding region" description="OmpR/PhoB-type" evidence="6">
    <location>
        <begin position="1"/>
        <end position="93"/>
    </location>
</feature>
<evidence type="ECO:0000259" key="7">
    <source>
        <dbReference type="PROSITE" id="PS51755"/>
    </source>
</evidence>
<dbReference type="SUPFAM" id="SSF52540">
    <property type="entry name" value="P-loop containing nucleoside triphosphate hydrolases"/>
    <property type="match status" value="1"/>
</dbReference>
<keyword evidence="4" id="KW-0804">Transcription</keyword>
<feature type="repeat" description="TPR" evidence="5">
    <location>
        <begin position="822"/>
        <end position="855"/>
    </location>
</feature>
<feature type="domain" description="OmpR/PhoB-type" evidence="7">
    <location>
        <begin position="1"/>
        <end position="93"/>
    </location>
</feature>
<evidence type="ECO:0000313" key="8">
    <source>
        <dbReference type="EMBL" id="GAA2000771.1"/>
    </source>
</evidence>
<dbReference type="InterPro" id="IPR019734">
    <property type="entry name" value="TPR_rpt"/>
</dbReference>
<dbReference type="SUPFAM" id="SSF46894">
    <property type="entry name" value="C-terminal effector domain of the bipartite response regulators"/>
    <property type="match status" value="1"/>
</dbReference>
<dbReference type="SMART" id="SM01043">
    <property type="entry name" value="BTAD"/>
    <property type="match status" value="1"/>
</dbReference>
<keyword evidence="3 6" id="KW-0238">DNA-binding</keyword>
<name>A0ABP5ENN9_9ACTN</name>
<evidence type="ECO:0000256" key="6">
    <source>
        <dbReference type="PROSITE-ProRule" id="PRU01091"/>
    </source>
</evidence>
<reference evidence="9" key="1">
    <citation type="journal article" date="2019" name="Int. J. Syst. Evol. Microbiol.">
        <title>The Global Catalogue of Microorganisms (GCM) 10K type strain sequencing project: providing services to taxonomists for standard genome sequencing and annotation.</title>
        <authorList>
            <consortium name="The Broad Institute Genomics Platform"/>
            <consortium name="The Broad Institute Genome Sequencing Center for Infectious Disease"/>
            <person name="Wu L."/>
            <person name="Ma J."/>
        </authorList>
    </citation>
    <scope>NUCLEOTIDE SEQUENCE [LARGE SCALE GENOMIC DNA]</scope>
    <source>
        <strain evidence="9">JCM 16013</strain>
    </source>
</reference>
<dbReference type="Gene3D" id="3.40.50.300">
    <property type="entry name" value="P-loop containing nucleotide triphosphate hydrolases"/>
    <property type="match status" value="1"/>
</dbReference>
<dbReference type="InterPro" id="IPR001867">
    <property type="entry name" value="OmpR/PhoB-type_DNA-bd"/>
</dbReference>
<dbReference type="CDD" id="cd15831">
    <property type="entry name" value="BTAD"/>
    <property type="match status" value="1"/>
</dbReference>
<dbReference type="PROSITE" id="PS50005">
    <property type="entry name" value="TPR"/>
    <property type="match status" value="3"/>
</dbReference>
<dbReference type="SMART" id="SM00028">
    <property type="entry name" value="TPR"/>
    <property type="match status" value="7"/>
</dbReference>
<dbReference type="PANTHER" id="PTHR35807">
    <property type="entry name" value="TRANSCRIPTIONAL REGULATOR REDD-RELATED"/>
    <property type="match status" value="1"/>
</dbReference>
<evidence type="ECO:0000256" key="1">
    <source>
        <dbReference type="ARBA" id="ARBA00005820"/>
    </source>
</evidence>
<dbReference type="Pfam" id="PF13424">
    <property type="entry name" value="TPR_12"/>
    <property type="match status" value="3"/>
</dbReference>
<keyword evidence="2" id="KW-0805">Transcription regulation</keyword>
<dbReference type="InterPro" id="IPR016032">
    <property type="entry name" value="Sig_transdc_resp-reg_C-effctor"/>
</dbReference>
<dbReference type="Proteomes" id="UP001499854">
    <property type="component" value="Unassembled WGS sequence"/>
</dbReference>
<evidence type="ECO:0000313" key="9">
    <source>
        <dbReference type="Proteomes" id="UP001499854"/>
    </source>
</evidence>
<dbReference type="InterPro" id="IPR027417">
    <property type="entry name" value="P-loop_NTPase"/>
</dbReference>
<keyword evidence="9" id="KW-1185">Reference proteome</keyword>
<keyword evidence="5" id="KW-0802">TPR repeat</keyword>
<evidence type="ECO:0000256" key="3">
    <source>
        <dbReference type="ARBA" id="ARBA00023125"/>
    </source>
</evidence>
<dbReference type="PROSITE" id="PS51755">
    <property type="entry name" value="OMPR_PHOB"/>
    <property type="match status" value="1"/>
</dbReference>
<dbReference type="SMART" id="SM00382">
    <property type="entry name" value="AAA"/>
    <property type="match status" value="1"/>
</dbReference>
<accession>A0ABP5ENN9</accession>
<dbReference type="Pfam" id="PF00486">
    <property type="entry name" value="Trans_reg_C"/>
    <property type="match status" value="1"/>
</dbReference>
<evidence type="ECO:0000256" key="2">
    <source>
        <dbReference type="ARBA" id="ARBA00023015"/>
    </source>
</evidence>
<proteinExistence type="inferred from homology"/>
<dbReference type="PANTHER" id="PTHR35807:SF1">
    <property type="entry name" value="TRANSCRIPTIONAL REGULATOR REDD"/>
    <property type="match status" value="1"/>
</dbReference>
<dbReference type="Gene3D" id="1.10.10.10">
    <property type="entry name" value="Winged helix-like DNA-binding domain superfamily/Winged helix DNA-binding domain"/>
    <property type="match status" value="1"/>
</dbReference>
<comment type="similarity">
    <text evidence="1">Belongs to the AfsR/DnrI/RedD regulatory family.</text>
</comment>
<dbReference type="PRINTS" id="PR00364">
    <property type="entry name" value="DISEASERSIST"/>
</dbReference>
<organism evidence="8 9">
    <name type="scientific">Catenulispora subtropica</name>
    <dbReference type="NCBI Taxonomy" id="450798"/>
    <lineage>
        <taxon>Bacteria</taxon>
        <taxon>Bacillati</taxon>
        <taxon>Actinomycetota</taxon>
        <taxon>Actinomycetes</taxon>
        <taxon>Catenulisporales</taxon>
        <taxon>Catenulisporaceae</taxon>
        <taxon>Catenulispora</taxon>
    </lineage>
</organism>
<gene>
    <name evidence="8" type="ORF">GCM10009838_77970</name>
</gene>
<feature type="repeat" description="TPR" evidence="5">
    <location>
        <begin position="862"/>
        <end position="895"/>
    </location>
</feature>
<evidence type="ECO:0000256" key="4">
    <source>
        <dbReference type="ARBA" id="ARBA00023163"/>
    </source>
</evidence>
<dbReference type="EMBL" id="BAAAQM010000069">
    <property type="protein sequence ID" value="GAA2000771.1"/>
    <property type="molecule type" value="Genomic_DNA"/>
</dbReference>
<dbReference type="Pfam" id="PF03704">
    <property type="entry name" value="BTAD"/>
    <property type="match status" value="1"/>
</dbReference>
<protein>
    <submittedName>
        <fullName evidence="8">Tetratricopeptide repeat protein</fullName>
    </submittedName>
</protein>
<dbReference type="SMART" id="SM00862">
    <property type="entry name" value="Trans_reg_C"/>
    <property type="match status" value="1"/>
</dbReference>
<feature type="repeat" description="TPR" evidence="5">
    <location>
        <begin position="782"/>
        <end position="815"/>
    </location>
</feature>
<dbReference type="InterPro" id="IPR036388">
    <property type="entry name" value="WH-like_DNA-bd_sf"/>
</dbReference>
<dbReference type="Gene3D" id="1.25.40.10">
    <property type="entry name" value="Tetratricopeptide repeat domain"/>
    <property type="match status" value="3"/>
</dbReference>
<sequence length="1050" mass="111907">MFGGVVIERDGAPLPPGPAQQRAVLALLALAGGQPVGRAALLDALWPVEAPPSAWNIVQTQVKRLRAALEPDRPAHRPSALLPSVGDGYALRLGPDAVDVVRFRTLVEASGEPYRRDDHATVWRLLGEALDLWTAEPAADVPQLSGHPWLAALHSVHYAAVARYLDAATALGRGAEVVGLAERTARLHPLDELAQARLIRVYQDAGRRADAFAHFHATRQLLVDQLGVDPGPELTATHQALLLGESAGRGAAVPSSSAPPLRSGVPAQLPADVPDFVGRAPELAILDQLAAKPRSAAAAAGAAASGGPRPTVVVICGPAGVGKTALALRWSHRVADLFPDGCLYIDLQGYGPQRPVAPADAAAGFLAALGIPRSELPREPDDLTARLRTTLAGRRMLILLDNARTPAQVRPLLPGTAGCRTVVTSRSDLAGLVARDGARRVVVEALSDGEATGLLHRLLGARAGDDPESAARLARFCDRLPLALRIAAERVASRPAATLRDLVADFEDHQRRLDTLSVGEDEAAAMRAVFSWSYAALAPEAAQAFRLLGLHPGRDFDAFAVAALTGRSVHAAGHVVDQLIRTFLIRQTGDGRLTTHDLLRAYARELAENQESDTDRSAAIARLLDDLCRTAATAMDEVYPFEKYRRPRPDGLAHPHRTFADTGPGSAAVGAVGAEQWLTAQTDTLLAAAHLAADTGLARHVGFLAATLQRHLTTAGRFREMAELQRLAVRLARESGDEDAERIALADLGMACHRLTRYAEAIEHLQKALVMAVGSGDRLVEAGARQGLGMVHYRLGDLDTALAELESALDVARTTGDRVTEGSALGNIGLIREWRGEFEAALAEYHRALALHRETGFRAAEADALNNIAIVHRQAGRYPEAVAHLEQALAVYREVNDRGGEGAALNNLGLANIFTGDWRRAREHLLAALELHRVLGGPGEGESLNILGLLDLKAGNWQEAIEWAGQALVLGEDSGDLGTQGNAHHTLGESAFALGEFDVALTHHEQDLALGLRTGSKTDQRRARAGIQRCLEAKNAPPGLDQARRSGRQR</sequence>
<dbReference type="InterPro" id="IPR005158">
    <property type="entry name" value="BTAD"/>
</dbReference>
<dbReference type="InterPro" id="IPR051677">
    <property type="entry name" value="AfsR-DnrI-RedD_regulator"/>
</dbReference>
<dbReference type="InterPro" id="IPR011990">
    <property type="entry name" value="TPR-like_helical_dom_sf"/>
</dbReference>
<dbReference type="InterPro" id="IPR003593">
    <property type="entry name" value="AAA+_ATPase"/>
</dbReference>
<comment type="caution">
    <text evidence="8">The sequence shown here is derived from an EMBL/GenBank/DDBJ whole genome shotgun (WGS) entry which is preliminary data.</text>
</comment>